<dbReference type="GO" id="GO:0006303">
    <property type="term" value="P:double-strand break repair via nonhomologous end joining"/>
    <property type="evidence" value="ECO:0007669"/>
    <property type="project" value="TreeGrafter"/>
</dbReference>
<keyword evidence="4" id="KW-0963">Cytoplasm</keyword>
<comment type="caution">
    <text evidence="13">The sequence shown here is derived from an EMBL/GenBank/DDBJ whole genome shotgun (WGS) entry which is preliminary data.</text>
</comment>
<keyword evidence="14" id="KW-1185">Reference proteome</keyword>
<keyword evidence="9" id="KW-0175">Coiled coil</keyword>
<evidence type="ECO:0000256" key="3">
    <source>
        <dbReference type="ARBA" id="ARBA00010304"/>
    </source>
</evidence>
<keyword evidence="8" id="KW-0862">Zinc</keyword>
<dbReference type="InterPro" id="IPR011084">
    <property type="entry name" value="DRMBL"/>
</dbReference>
<evidence type="ECO:0000256" key="6">
    <source>
        <dbReference type="ARBA" id="ARBA00022763"/>
    </source>
</evidence>
<evidence type="ECO:0000256" key="7">
    <source>
        <dbReference type="ARBA" id="ARBA00022771"/>
    </source>
</evidence>
<evidence type="ECO:0000256" key="11">
    <source>
        <dbReference type="ARBA" id="ARBA00023242"/>
    </source>
</evidence>
<protein>
    <submittedName>
        <fullName evidence="13">DNA cross-link repair protein pso2/snm1</fullName>
    </submittedName>
</protein>
<evidence type="ECO:0000256" key="4">
    <source>
        <dbReference type="ARBA" id="ARBA00022490"/>
    </source>
</evidence>
<keyword evidence="5" id="KW-0479">Metal-binding</keyword>
<evidence type="ECO:0000313" key="14">
    <source>
        <dbReference type="Proteomes" id="UP000186594"/>
    </source>
</evidence>
<evidence type="ECO:0000256" key="8">
    <source>
        <dbReference type="ARBA" id="ARBA00022833"/>
    </source>
</evidence>
<evidence type="ECO:0000256" key="5">
    <source>
        <dbReference type="ARBA" id="ARBA00022723"/>
    </source>
</evidence>
<dbReference type="GO" id="GO:0003684">
    <property type="term" value="F:damaged DNA binding"/>
    <property type="evidence" value="ECO:0007669"/>
    <property type="project" value="TreeGrafter"/>
</dbReference>
<dbReference type="PANTHER" id="PTHR23240">
    <property type="entry name" value="DNA CROSS-LINK REPAIR PROTEIN PSO2/SNM1-RELATED"/>
    <property type="match status" value="1"/>
</dbReference>
<keyword evidence="6" id="KW-0227">DNA damage</keyword>
<dbReference type="EMBL" id="LXFE01000750">
    <property type="protein sequence ID" value="OLL24533.1"/>
    <property type="molecule type" value="Genomic_DNA"/>
</dbReference>
<dbReference type="CDD" id="cd16273">
    <property type="entry name" value="SNM1A-1C-like_MBL-fold"/>
    <property type="match status" value="1"/>
</dbReference>
<evidence type="ECO:0000256" key="1">
    <source>
        <dbReference type="ARBA" id="ARBA00004123"/>
    </source>
</evidence>
<proteinExistence type="inferred from homology"/>
<dbReference type="GO" id="GO:0005634">
    <property type="term" value="C:nucleus"/>
    <property type="evidence" value="ECO:0007669"/>
    <property type="project" value="UniProtKB-SubCell"/>
</dbReference>
<evidence type="ECO:0000256" key="2">
    <source>
        <dbReference type="ARBA" id="ARBA00004496"/>
    </source>
</evidence>
<organism evidence="13 14">
    <name type="scientific">Neolecta irregularis (strain DAH-3)</name>
    <dbReference type="NCBI Taxonomy" id="1198029"/>
    <lineage>
        <taxon>Eukaryota</taxon>
        <taxon>Fungi</taxon>
        <taxon>Dikarya</taxon>
        <taxon>Ascomycota</taxon>
        <taxon>Taphrinomycotina</taxon>
        <taxon>Neolectales</taxon>
        <taxon>Neolectaceae</taxon>
        <taxon>Neolecta</taxon>
    </lineage>
</organism>
<dbReference type="GO" id="GO:0036297">
    <property type="term" value="P:interstrand cross-link repair"/>
    <property type="evidence" value="ECO:0007669"/>
    <property type="project" value="TreeGrafter"/>
</dbReference>
<dbReference type="FunFam" id="3.40.50.12650:FF:000007">
    <property type="entry name" value="DNA cross-link repair 1A protein, variant"/>
    <property type="match status" value="1"/>
</dbReference>
<dbReference type="Gene3D" id="3.40.50.12650">
    <property type="match status" value="1"/>
</dbReference>
<evidence type="ECO:0000256" key="10">
    <source>
        <dbReference type="ARBA" id="ARBA00023204"/>
    </source>
</evidence>
<evidence type="ECO:0000313" key="13">
    <source>
        <dbReference type="EMBL" id="OLL24533.1"/>
    </source>
</evidence>
<keyword evidence="7" id="KW-0863">Zinc-finger</keyword>
<dbReference type="STRING" id="1198029.A0A1U7LPL9"/>
<dbReference type="GO" id="GO:0008270">
    <property type="term" value="F:zinc ion binding"/>
    <property type="evidence" value="ECO:0007669"/>
    <property type="project" value="UniProtKB-KW"/>
</dbReference>
<dbReference type="OrthoDB" id="262529at2759"/>
<dbReference type="Gene3D" id="3.60.15.10">
    <property type="entry name" value="Ribonuclease Z/Hydroxyacylglutathione hydrolase-like"/>
    <property type="match status" value="1"/>
</dbReference>
<dbReference type="Pfam" id="PF07522">
    <property type="entry name" value="DRMBL"/>
    <property type="match status" value="1"/>
</dbReference>
<dbReference type="OMA" id="KSGPIYC"/>
<comment type="similarity">
    <text evidence="3">Belongs to the DNA repair metallo-beta-lactamase (DRMBL) family.</text>
</comment>
<name>A0A1U7LPL9_NEOID</name>
<reference evidence="13 14" key="1">
    <citation type="submission" date="2016-04" db="EMBL/GenBank/DDBJ databases">
        <title>Evolutionary innovation and constraint leading to complex multicellularity in the Ascomycota.</title>
        <authorList>
            <person name="Cisse O."/>
            <person name="Nguyen A."/>
            <person name="Hewitt D.A."/>
            <person name="Jedd G."/>
            <person name="Stajich J.E."/>
        </authorList>
    </citation>
    <scope>NUCLEOTIDE SEQUENCE [LARGE SCALE GENOMIC DNA]</scope>
    <source>
        <strain evidence="13 14">DAH-3</strain>
    </source>
</reference>
<feature type="domain" description="CCHC NOA-type" evidence="12">
    <location>
        <begin position="80"/>
        <end position="112"/>
    </location>
</feature>
<dbReference type="AlphaFoldDB" id="A0A1U7LPL9"/>
<evidence type="ECO:0000256" key="9">
    <source>
        <dbReference type="ARBA" id="ARBA00023054"/>
    </source>
</evidence>
<dbReference type="GO" id="GO:0005737">
    <property type="term" value="C:cytoplasm"/>
    <property type="evidence" value="ECO:0007669"/>
    <property type="project" value="UniProtKB-SubCell"/>
</dbReference>
<dbReference type="InterPro" id="IPR036866">
    <property type="entry name" value="RibonucZ/Hydroxyglut_hydro"/>
</dbReference>
<dbReference type="SUPFAM" id="SSF56281">
    <property type="entry name" value="Metallo-hydrolase/oxidoreductase"/>
    <property type="match status" value="1"/>
</dbReference>
<dbReference type="PROSITE" id="PS51801">
    <property type="entry name" value="ZF_CCHC_NOA"/>
    <property type="match status" value="1"/>
</dbReference>
<accession>A0A1U7LPL9</accession>
<comment type="subcellular location">
    <subcellularLocation>
        <location evidence="2">Cytoplasm</location>
    </subcellularLocation>
    <subcellularLocation>
        <location evidence="1">Nucleus</location>
    </subcellularLocation>
</comment>
<keyword evidence="11" id="KW-0539">Nucleus</keyword>
<dbReference type="InterPro" id="IPR034735">
    <property type="entry name" value="NEMO_ZF"/>
</dbReference>
<gene>
    <name evidence="13" type="ORF">NEOLI_001883</name>
</gene>
<sequence>MPRKSSRGISVSDALKSSTSILHFFSKKPDPEAIEKIADEATIIEEIVKSKETPLFQDHNSPECSIAESEFYQDPELLSQRDISAPSCPICSYPFSRLSDSEALIHVNQCLDHLEPVKSQSPEFLPPINIPSAFTKIMLNRFEDKQWQFTTERSRADRSKRSYLRSCPFYKIMPHMRIAVDAFKFGKIPDIDGYFLSHFHSDHYGGLSSSWTHGKIYCSDITANLVLQQLRVAEAFVVRLPMDKTIWIEQIGVTCIGANHCPGSVLFLFEKQVQGRWVRYLHCGDFRANPLQVLHPAIKGKWFDTIYLDTTYLSSKHAFPAQDDVISATSQICLSLSKEIVDDDDPVEIARREAGIGKFVSQKTASRNGRGRLLVIVGTYSIGKERIVMGIARAMRSKIFAPLYKRRICACLEDPELLNLITDNPIEASVHITTLREIRAETSLEYLEQFKPHFSRIVAFRPTGWTFTSSKRRAENPSVETIIEKWKTPYGIGDLKPQRGSSATVTVYGVPYSEHSSFRELTCFCCSLEWGRIVPTVNVHSARSRDSMKAWCNLWKKHQGYHVYDGQRQW</sequence>
<dbReference type="GO" id="GO:0035312">
    <property type="term" value="F:5'-3' DNA exonuclease activity"/>
    <property type="evidence" value="ECO:0007669"/>
    <property type="project" value="TreeGrafter"/>
</dbReference>
<dbReference type="GO" id="GO:0070530">
    <property type="term" value="F:K63-linked polyubiquitin modification-dependent protein binding"/>
    <property type="evidence" value="ECO:0007669"/>
    <property type="project" value="InterPro"/>
</dbReference>
<evidence type="ECO:0000259" key="12">
    <source>
        <dbReference type="PROSITE" id="PS51801"/>
    </source>
</evidence>
<dbReference type="PANTHER" id="PTHR23240:SF6">
    <property type="entry name" value="DNA CROSS-LINK REPAIR 1A PROTEIN"/>
    <property type="match status" value="1"/>
</dbReference>
<keyword evidence="10" id="KW-0234">DNA repair</keyword>
<dbReference type="Proteomes" id="UP000186594">
    <property type="component" value="Unassembled WGS sequence"/>
</dbReference>